<dbReference type="SUPFAM" id="SSF82109">
    <property type="entry name" value="MIR domain"/>
    <property type="match status" value="1"/>
</dbReference>
<dbReference type="Gene3D" id="2.80.10.50">
    <property type="match status" value="1"/>
</dbReference>
<dbReference type="AlphaFoldDB" id="A0AAN0JXH3"/>
<accession>A0AAN0JXH3</accession>
<dbReference type="Proteomes" id="UP000007879">
    <property type="component" value="Unassembled WGS sequence"/>
</dbReference>
<dbReference type="InterPro" id="IPR016093">
    <property type="entry name" value="MIR_motif"/>
</dbReference>
<dbReference type="PROSITE" id="PS50919">
    <property type="entry name" value="MIR"/>
    <property type="match status" value="1"/>
</dbReference>
<evidence type="ECO:0000256" key="1">
    <source>
        <dbReference type="ARBA" id="ARBA00022737"/>
    </source>
</evidence>
<dbReference type="EnsemblMetazoa" id="XM_020006337.1">
    <property type="protein sequence ID" value="XP_019861896.1"/>
    <property type="gene ID" value="LOC109590414"/>
</dbReference>
<dbReference type="KEGG" id="aqu:109590414"/>
<reference evidence="3" key="2">
    <citation type="submission" date="2024-06" db="UniProtKB">
        <authorList>
            <consortium name="EnsemblMetazoa"/>
        </authorList>
    </citation>
    <scope>IDENTIFICATION</scope>
</reference>
<evidence type="ECO:0000313" key="4">
    <source>
        <dbReference type="Proteomes" id="UP000007879"/>
    </source>
</evidence>
<dbReference type="RefSeq" id="XP_019861896.1">
    <property type="nucleotide sequence ID" value="XM_020006337.1"/>
</dbReference>
<name>A0AAN0JXH3_AMPQE</name>
<evidence type="ECO:0000313" key="3">
    <source>
        <dbReference type="EnsemblMetazoa" id="XP_019861896.1"/>
    </source>
</evidence>
<sequence length="140" mass="15545">MDATVSSMFDGDAFLFYCLEASGYVYSEPVSSESNLVTVYPTRENLPHFPNIDFAAFLISHGKLQSVKHQSYCHDHIIAESAEPMTVVYGSIIRIQHQASGRYLAVTPTNSAWLDKGNSEATLFRLVPSHQEKGWGDDVS</sequence>
<evidence type="ECO:0000259" key="2">
    <source>
        <dbReference type="PROSITE" id="PS50919"/>
    </source>
</evidence>
<feature type="domain" description="MIR" evidence="2">
    <location>
        <begin position="84"/>
        <end position="140"/>
    </location>
</feature>
<dbReference type="Pfam" id="PF08709">
    <property type="entry name" value="Ins145_P3_rec"/>
    <property type="match status" value="1"/>
</dbReference>
<keyword evidence="1" id="KW-0677">Repeat</keyword>
<dbReference type="GeneID" id="109590414"/>
<organism evidence="3 4">
    <name type="scientific">Amphimedon queenslandica</name>
    <name type="common">Sponge</name>
    <dbReference type="NCBI Taxonomy" id="400682"/>
    <lineage>
        <taxon>Eukaryota</taxon>
        <taxon>Metazoa</taxon>
        <taxon>Porifera</taxon>
        <taxon>Demospongiae</taxon>
        <taxon>Heteroscleromorpha</taxon>
        <taxon>Haplosclerida</taxon>
        <taxon>Niphatidae</taxon>
        <taxon>Amphimedon</taxon>
    </lineage>
</organism>
<dbReference type="InterPro" id="IPR014821">
    <property type="entry name" value="Ins145_P3_rcpt"/>
</dbReference>
<dbReference type="InterPro" id="IPR036300">
    <property type="entry name" value="MIR_dom_sf"/>
</dbReference>
<proteinExistence type="predicted"/>
<protein>
    <recommendedName>
        <fullName evidence="2">MIR domain-containing protein</fullName>
    </recommendedName>
</protein>
<keyword evidence="4" id="KW-1185">Reference proteome</keyword>
<reference evidence="4" key="1">
    <citation type="journal article" date="2010" name="Nature">
        <title>The Amphimedon queenslandica genome and the evolution of animal complexity.</title>
        <authorList>
            <person name="Srivastava M."/>
            <person name="Simakov O."/>
            <person name="Chapman J."/>
            <person name="Fahey B."/>
            <person name="Gauthier M.E."/>
            <person name="Mitros T."/>
            <person name="Richards G.S."/>
            <person name="Conaco C."/>
            <person name="Dacre M."/>
            <person name="Hellsten U."/>
            <person name="Larroux C."/>
            <person name="Putnam N.H."/>
            <person name="Stanke M."/>
            <person name="Adamska M."/>
            <person name="Darling A."/>
            <person name="Degnan S.M."/>
            <person name="Oakley T.H."/>
            <person name="Plachetzki D.C."/>
            <person name="Zhai Y."/>
            <person name="Adamski M."/>
            <person name="Calcino A."/>
            <person name="Cummins S.F."/>
            <person name="Goodstein D.M."/>
            <person name="Harris C."/>
            <person name="Jackson D.J."/>
            <person name="Leys S.P."/>
            <person name="Shu S."/>
            <person name="Woodcroft B.J."/>
            <person name="Vervoort M."/>
            <person name="Kosik K.S."/>
            <person name="Manning G."/>
            <person name="Degnan B.M."/>
            <person name="Rokhsar D.S."/>
        </authorList>
    </citation>
    <scope>NUCLEOTIDE SEQUENCE [LARGE SCALE GENOMIC DNA]</scope>
</reference>